<dbReference type="Proteomes" id="UP000266778">
    <property type="component" value="Chromosome"/>
</dbReference>
<dbReference type="SUPFAM" id="SSF48498">
    <property type="entry name" value="Tetracyclin repressor-like, C-terminal domain"/>
    <property type="match status" value="1"/>
</dbReference>
<evidence type="ECO:0000313" key="4">
    <source>
        <dbReference type="EMBL" id="AXB06521.1"/>
    </source>
</evidence>
<evidence type="ECO:0000256" key="3">
    <source>
        <dbReference type="ARBA" id="ARBA00023163"/>
    </source>
</evidence>
<name>A0A3S5WY00_AERCA</name>
<reference evidence="4" key="1">
    <citation type="journal article" date="2019" name="J Environ">
        <title>Genetic characterization and potential molecular dissemination mechanism of tet (31) gene in Aeromonas caviae from an oxytetracycline wastewater treatment system.</title>
        <authorList>
            <person name="Shi Y."/>
            <person name="Tian Z."/>
            <person name="Leclercq S.O."/>
            <person name="Zhang H."/>
            <person name="Yang M."/>
            <person name="Zhang Y."/>
        </authorList>
    </citation>
    <scope>NUCLEOTIDE SEQUENCE</scope>
    <source>
        <strain evidence="4">T25-39</strain>
    </source>
</reference>
<dbReference type="PRINTS" id="PR00455">
    <property type="entry name" value="HTHTETR"/>
</dbReference>
<evidence type="ECO:0000313" key="5">
    <source>
        <dbReference type="Proteomes" id="UP000266778"/>
    </source>
</evidence>
<dbReference type="InterPro" id="IPR009057">
    <property type="entry name" value="Homeodomain-like_sf"/>
</dbReference>
<evidence type="ECO:0000256" key="2">
    <source>
        <dbReference type="ARBA" id="ARBA00023125"/>
    </source>
</evidence>
<dbReference type="Gene3D" id="1.10.357.10">
    <property type="entry name" value="Tetracycline Repressor, domain 2"/>
    <property type="match status" value="1"/>
</dbReference>
<dbReference type="PROSITE" id="PS50977">
    <property type="entry name" value="HTH_TETR_2"/>
    <property type="match status" value="1"/>
</dbReference>
<protein>
    <submittedName>
        <fullName evidence="4">TetR/AcrR family transcriptional regulator</fullName>
    </submittedName>
</protein>
<dbReference type="Pfam" id="PF00440">
    <property type="entry name" value="TetR_N"/>
    <property type="match status" value="1"/>
</dbReference>
<dbReference type="EMBL" id="CP025706">
    <property type="protein sequence ID" value="AXB06521.1"/>
    <property type="molecule type" value="Genomic_DNA"/>
</dbReference>
<keyword evidence="3" id="KW-0804">Transcription</keyword>
<dbReference type="InterPro" id="IPR011075">
    <property type="entry name" value="TetR_C"/>
</dbReference>
<dbReference type="GeneID" id="69410801"/>
<dbReference type="SUPFAM" id="SSF46689">
    <property type="entry name" value="Homeodomain-like"/>
    <property type="match status" value="1"/>
</dbReference>
<sequence length="188" mass="21058">MSIDTRESLIKSAEYMLRSRGYAAFSYADLEKVVGIRKASIHHHFPKKEDLGVVIIESYIERSVLDFDRIEHDFPNAFGRLCAFASLFRAAMADGMLPLCGALAAEMAALPEKLQALTRKYFDIQLQWLEKIITMGISSGEFSPDGNSRQIAFQILSLMEGSSFVRWAMDDGFELDPSVIGRIVAARI</sequence>
<gene>
    <name evidence="4" type="ORF">C1C91_17360</name>
</gene>
<evidence type="ECO:0000256" key="1">
    <source>
        <dbReference type="ARBA" id="ARBA00023015"/>
    </source>
</evidence>
<proteinExistence type="predicted"/>
<dbReference type="PANTHER" id="PTHR47506:SF1">
    <property type="entry name" value="HTH-TYPE TRANSCRIPTIONAL REGULATOR YJDC"/>
    <property type="match status" value="1"/>
</dbReference>
<dbReference type="InterPro" id="IPR036271">
    <property type="entry name" value="Tet_transcr_reg_TetR-rel_C_sf"/>
</dbReference>
<dbReference type="PANTHER" id="PTHR47506">
    <property type="entry name" value="TRANSCRIPTIONAL REGULATORY PROTEIN"/>
    <property type="match status" value="1"/>
</dbReference>
<keyword evidence="1" id="KW-0805">Transcription regulation</keyword>
<organism evidence="4 5">
    <name type="scientific">Aeromonas caviae</name>
    <name type="common">Aeromonas punctata</name>
    <dbReference type="NCBI Taxonomy" id="648"/>
    <lineage>
        <taxon>Bacteria</taxon>
        <taxon>Pseudomonadati</taxon>
        <taxon>Pseudomonadota</taxon>
        <taxon>Gammaproteobacteria</taxon>
        <taxon>Aeromonadales</taxon>
        <taxon>Aeromonadaceae</taxon>
        <taxon>Aeromonas</taxon>
    </lineage>
</organism>
<dbReference type="AlphaFoldDB" id="A0A3S5WY00"/>
<dbReference type="Pfam" id="PF16925">
    <property type="entry name" value="TetR_C_13"/>
    <property type="match status" value="1"/>
</dbReference>
<dbReference type="GO" id="GO:0003677">
    <property type="term" value="F:DNA binding"/>
    <property type="evidence" value="ECO:0007669"/>
    <property type="project" value="UniProtKB-UniRule"/>
</dbReference>
<keyword evidence="2" id="KW-0238">DNA-binding</keyword>
<dbReference type="RefSeq" id="WP_059112251.1">
    <property type="nucleotide sequence ID" value="NZ_JAAKXK010000074.1"/>
</dbReference>
<dbReference type="InterPro" id="IPR001647">
    <property type="entry name" value="HTH_TetR"/>
</dbReference>
<accession>A0A3S5WY00</accession>